<organism evidence="2 3">
    <name type="scientific">Leptolyngbya boryana NIES-2135</name>
    <dbReference type="NCBI Taxonomy" id="1973484"/>
    <lineage>
        <taxon>Bacteria</taxon>
        <taxon>Bacillati</taxon>
        <taxon>Cyanobacteriota</taxon>
        <taxon>Cyanophyceae</taxon>
        <taxon>Leptolyngbyales</taxon>
        <taxon>Leptolyngbyaceae</taxon>
        <taxon>Leptolyngbya group</taxon>
        <taxon>Leptolyngbya</taxon>
    </lineage>
</organism>
<dbReference type="AlphaFoldDB" id="A0A1Z4JHQ8"/>
<dbReference type="Pfam" id="PF12974">
    <property type="entry name" value="Phosphonate-bd"/>
    <property type="match status" value="1"/>
</dbReference>
<keyword evidence="3" id="KW-1185">Reference proteome</keyword>
<proteinExistence type="predicted"/>
<dbReference type="Gene3D" id="3.40.190.10">
    <property type="entry name" value="Periplasmic binding protein-like II"/>
    <property type="match status" value="2"/>
</dbReference>
<reference evidence="2 3" key="1">
    <citation type="submission" date="2017-06" db="EMBL/GenBank/DDBJ databases">
        <title>Genome sequencing of cyanobaciteial culture collection at National Institute for Environmental Studies (NIES).</title>
        <authorList>
            <person name="Hirose Y."/>
            <person name="Shimura Y."/>
            <person name="Fujisawa T."/>
            <person name="Nakamura Y."/>
            <person name="Kawachi M."/>
        </authorList>
    </citation>
    <scope>NUCLEOTIDE SEQUENCE [LARGE SCALE GENOMIC DNA]</scope>
    <source>
        <strain evidence="2 3">NIES-2135</strain>
    </source>
</reference>
<evidence type="ECO:0000313" key="3">
    <source>
        <dbReference type="Proteomes" id="UP000217895"/>
    </source>
</evidence>
<dbReference type="EMBL" id="AP018203">
    <property type="protein sequence ID" value="BAY56193.1"/>
    <property type="molecule type" value="Genomic_DNA"/>
</dbReference>
<dbReference type="Proteomes" id="UP000217895">
    <property type="component" value="Chromosome"/>
</dbReference>
<name>A0A1Z4JHQ8_LEPBY</name>
<dbReference type="PANTHER" id="PTHR35841:SF1">
    <property type="entry name" value="PHOSPHONATES-BINDING PERIPLASMIC PROTEIN"/>
    <property type="match status" value="1"/>
</dbReference>
<gene>
    <name evidence="2" type="ORF">NIES2135_30230</name>
</gene>
<accession>A0A1Z4JHQ8</accession>
<protein>
    <submittedName>
        <fullName evidence="2">ABC-type phosphate/phosphonate transport system periplasmic component-like protein</fullName>
    </submittedName>
</protein>
<sequence length="336" mass="35588">MDSRTSRRSFLILLFLSGCGIGSRSVQAIQLTIGTVSYGAANSGNQYDRFKQYLAEKLQAVIQFEPAFNERKALERIKAQAWSIVFAPPGLAAIAMSQYQYTPLFPLVGVNNLRSVLVVPKESPISDLQALSGKRLAIGQPGSATGYYFPIFNLYGLTLKELLVTSTPKAVLEAIAQGTADAGALSLEEFNLYKSQLSSAEFRILYNDPHKVPAGVVLVSPSVDRTLLESIRKVLGDTPSVVAQEAGFVPTGTVPDYKYMISVVDRVRAIFPADRAEGAALLAQKPVRLFTDGQPAAPQAASPAPASPTASPASESPASTPDASPTASSSPAPGSP</sequence>
<feature type="compositionally biased region" description="Low complexity" evidence="1">
    <location>
        <begin position="295"/>
        <end position="336"/>
    </location>
</feature>
<dbReference type="SUPFAM" id="SSF53850">
    <property type="entry name" value="Periplasmic binding protein-like II"/>
    <property type="match status" value="1"/>
</dbReference>
<dbReference type="PANTHER" id="PTHR35841">
    <property type="entry name" value="PHOSPHONATES-BINDING PERIPLASMIC PROTEIN"/>
    <property type="match status" value="1"/>
</dbReference>
<feature type="region of interest" description="Disordered" evidence="1">
    <location>
        <begin position="292"/>
        <end position="336"/>
    </location>
</feature>
<evidence type="ECO:0000313" key="2">
    <source>
        <dbReference type="EMBL" id="BAY56193.1"/>
    </source>
</evidence>
<evidence type="ECO:0000256" key="1">
    <source>
        <dbReference type="SAM" id="MobiDB-lite"/>
    </source>
</evidence>
<dbReference type="PROSITE" id="PS51257">
    <property type="entry name" value="PROKAR_LIPOPROTEIN"/>
    <property type="match status" value="1"/>
</dbReference>